<dbReference type="Pfam" id="PF00512">
    <property type="entry name" value="HisKA"/>
    <property type="match status" value="1"/>
</dbReference>
<accession>A0ABW0N6L0</accession>
<comment type="subcellular location">
    <subcellularLocation>
        <location evidence="2">Membrane</location>
        <topology evidence="2">Multi-pass membrane protein</topology>
    </subcellularLocation>
</comment>
<evidence type="ECO:0000256" key="8">
    <source>
        <dbReference type="ARBA" id="ARBA00022777"/>
    </source>
</evidence>
<organism evidence="16 17">
    <name type="scientific">Caenimonas terrae</name>
    <dbReference type="NCBI Taxonomy" id="696074"/>
    <lineage>
        <taxon>Bacteria</taxon>
        <taxon>Pseudomonadati</taxon>
        <taxon>Pseudomonadota</taxon>
        <taxon>Betaproteobacteria</taxon>
        <taxon>Burkholderiales</taxon>
        <taxon>Comamonadaceae</taxon>
        <taxon>Caenimonas</taxon>
    </lineage>
</organism>
<dbReference type="Gene3D" id="3.30.565.10">
    <property type="entry name" value="Histidine kinase-like ATPase, C-terminal domain"/>
    <property type="match status" value="1"/>
</dbReference>
<dbReference type="Pfam" id="PF08521">
    <property type="entry name" value="2CSK_N"/>
    <property type="match status" value="1"/>
</dbReference>
<feature type="transmembrane region" description="Helical" evidence="13">
    <location>
        <begin position="6"/>
        <end position="29"/>
    </location>
</feature>
<dbReference type="InterPro" id="IPR036097">
    <property type="entry name" value="HisK_dim/P_sf"/>
</dbReference>
<evidence type="ECO:0000259" key="15">
    <source>
        <dbReference type="PROSITE" id="PS50885"/>
    </source>
</evidence>
<evidence type="ECO:0000256" key="3">
    <source>
        <dbReference type="ARBA" id="ARBA00012438"/>
    </source>
</evidence>
<keyword evidence="12 13" id="KW-0472">Membrane</keyword>
<keyword evidence="9 16" id="KW-0067">ATP-binding</keyword>
<dbReference type="CDD" id="cd00082">
    <property type="entry name" value="HisKA"/>
    <property type="match status" value="1"/>
</dbReference>
<dbReference type="SUPFAM" id="SSF47384">
    <property type="entry name" value="Homodimeric domain of signal transducing histidine kinase"/>
    <property type="match status" value="1"/>
</dbReference>
<feature type="transmembrane region" description="Helical" evidence="13">
    <location>
        <begin position="150"/>
        <end position="173"/>
    </location>
</feature>
<keyword evidence="5" id="KW-0808">Transferase</keyword>
<dbReference type="InterPro" id="IPR036890">
    <property type="entry name" value="HATPase_C_sf"/>
</dbReference>
<keyword evidence="6 13" id="KW-0812">Transmembrane</keyword>
<dbReference type="PRINTS" id="PR00344">
    <property type="entry name" value="BCTRLSENSOR"/>
</dbReference>
<reference evidence="17" key="1">
    <citation type="journal article" date="2019" name="Int. J. Syst. Evol. Microbiol.">
        <title>The Global Catalogue of Microorganisms (GCM) 10K type strain sequencing project: providing services to taxonomists for standard genome sequencing and annotation.</title>
        <authorList>
            <consortium name="The Broad Institute Genomics Platform"/>
            <consortium name="The Broad Institute Genome Sequencing Center for Infectious Disease"/>
            <person name="Wu L."/>
            <person name="Ma J."/>
        </authorList>
    </citation>
    <scope>NUCLEOTIDE SEQUENCE [LARGE SCALE GENOMIC DNA]</scope>
    <source>
        <strain evidence="17">CCUG 57401</strain>
    </source>
</reference>
<evidence type="ECO:0000256" key="12">
    <source>
        <dbReference type="ARBA" id="ARBA00023136"/>
    </source>
</evidence>
<comment type="catalytic activity">
    <reaction evidence="1">
        <text>ATP + protein L-histidine = ADP + protein N-phospho-L-histidine.</text>
        <dbReference type="EC" id="2.7.13.3"/>
    </reaction>
</comment>
<dbReference type="RefSeq" id="WP_376847943.1">
    <property type="nucleotide sequence ID" value="NZ_JBHSMF010000002.1"/>
</dbReference>
<gene>
    <name evidence="16" type="ORF">ACFPOE_00025</name>
</gene>
<dbReference type="InterPro" id="IPR004358">
    <property type="entry name" value="Sig_transdc_His_kin-like_C"/>
</dbReference>
<proteinExistence type="predicted"/>
<evidence type="ECO:0000256" key="2">
    <source>
        <dbReference type="ARBA" id="ARBA00004141"/>
    </source>
</evidence>
<protein>
    <recommendedName>
        <fullName evidence="3">histidine kinase</fullName>
        <ecNumber evidence="3">2.7.13.3</ecNumber>
    </recommendedName>
</protein>
<evidence type="ECO:0000256" key="6">
    <source>
        <dbReference type="ARBA" id="ARBA00022692"/>
    </source>
</evidence>
<keyword evidence="10 13" id="KW-1133">Transmembrane helix</keyword>
<dbReference type="Proteomes" id="UP001596037">
    <property type="component" value="Unassembled WGS sequence"/>
</dbReference>
<dbReference type="Gene3D" id="1.10.287.130">
    <property type="match status" value="1"/>
</dbReference>
<name>A0ABW0N6L0_9BURK</name>
<evidence type="ECO:0000313" key="17">
    <source>
        <dbReference type="Proteomes" id="UP001596037"/>
    </source>
</evidence>
<sequence>MTSLRVRLLGIIGASLLVLWTLVAVWMFIDLRSQMRAALDQRLAASARMVAALVGQLPATPGPARPPAGPLLDVVARDGLACEVSLLRGEVMPETVARTASSPRMAEVAPGYSTQTFGGKQWRTYVLQQGGIRVATADRLDVREGLMRDIGLAAAVPFAVALAGSLLLLWFAIGRGLAPIEAIRRQLARRRPDDDAALAPTAVPAELSPLVGTIGHLLERVRGVIARERRFTDDAAHELRTPLTAVKTHLQVLGLALERDPVGPAVAQSLAHASEGVLRMQRTLEQLLLLARLDGDLDSQDGEQADAYEAAGQAVRDAEAGSGNPGRVRLAAAAGPLAVAVPPMLLVSALRNLLDNALRYAPDGSPVLLEIDAADGNRIRFTVLDRGPGMTPAECAQAVERFWRRSRTPLGSGLGLSIASTIAMRYQGEVRLAPRPGGGLRAELILPAAAE</sequence>
<keyword evidence="4" id="KW-0597">Phosphoprotein</keyword>
<dbReference type="Pfam" id="PF02518">
    <property type="entry name" value="HATPase_c"/>
    <property type="match status" value="1"/>
</dbReference>
<dbReference type="InterPro" id="IPR003660">
    <property type="entry name" value="HAMP_dom"/>
</dbReference>
<keyword evidence="8" id="KW-0418">Kinase</keyword>
<evidence type="ECO:0000256" key="5">
    <source>
        <dbReference type="ARBA" id="ARBA00022679"/>
    </source>
</evidence>
<dbReference type="EC" id="2.7.13.3" evidence="3"/>
<dbReference type="InterPro" id="IPR003661">
    <property type="entry name" value="HisK_dim/P_dom"/>
</dbReference>
<feature type="domain" description="HAMP" evidence="15">
    <location>
        <begin position="174"/>
        <end position="226"/>
    </location>
</feature>
<feature type="domain" description="Histidine kinase" evidence="14">
    <location>
        <begin position="234"/>
        <end position="450"/>
    </location>
</feature>
<dbReference type="SMART" id="SM00388">
    <property type="entry name" value="HisKA"/>
    <property type="match status" value="1"/>
</dbReference>
<dbReference type="EMBL" id="JBHSMF010000002">
    <property type="protein sequence ID" value="MFC5495906.1"/>
    <property type="molecule type" value="Genomic_DNA"/>
</dbReference>
<dbReference type="InterPro" id="IPR013727">
    <property type="entry name" value="2CSK_N"/>
</dbReference>
<evidence type="ECO:0000256" key="13">
    <source>
        <dbReference type="SAM" id="Phobius"/>
    </source>
</evidence>
<evidence type="ECO:0000256" key="9">
    <source>
        <dbReference type="ARBA" id="ARBA00022840"/>
    </source>
</evidence>
<dbReference type="PROSITE" id="PS50109">
    <property type="entry name" value="HIS_KIN"/>
    <property type="match status" value="1"/>
</dbReference>
<dbReference type="PANTHER" id="PTHR45436">
    <property type="entry name" value="SENSOR HISTIDINE KINASE YKOH"/>
    <property type="match status" value="1"/>
</dbReference>
<keyword evidence="17" id="KW-1185">Reference proteome</keyword>
<comment type="caution">
    <text evidence="16">The sequence shown here is derived from an EMBL/GenBank/DDBJ whole genome shotgun (WGS) entry which is preliminary data.</text>
</comment>
<dbReference type="InterPro" id="IPR005467">
    <property type="entry name" value="His_kinase_dom"/>
</dbReference>
<dbReference type="InterPro" id="IPR050428">
    <property type="entry name" value="TCS_sensor_his_kinase"/>
</dbReference>
<keyword evidence="11" id="KW-0902">Two-component regulatory system</keyword>
<keyword evidence="7" id="KW-0547">Nucleotide-binding</keyword>
<dbReference type="CDD" id="cd00075">
    <property type="entry name" value="HATPase"/>
    <property type="match status" value="1"/>
</dbReference>
<dbReference type="SMART" id="SM00387">
    <property type="entry name" value="HATPase_c"/>
    <property type="match status" value="1"/>
</dbReference>
<evidence type="ECO:0000259" key="14">
    <source>
        <dbReference type="PROSITE" id="PS50109"/>
    </source>
</evidence>
<evidence type="ECO:0000256" key="4">
    <source>
        <dbReference type="ARBA" id="ARBA00022553"/>
    </source>
</evidence>
<evidence type="ECO:0000256" key="10">
    <source>
        <dbReference type="ARBA" id="ARBA00022989"/>
    </source>
</evidence>
<dbReference type="InterPro" id="IPR003594">
    <property type="entry name" value="HATPase_dom"/>
</dbReference>
<evidence type="ECO:0000256" key="1">
    <source>
        <dbReference type="ARBA" id="ARBA00000085"/>
    </source>
</evidence>
<evidence type="ECO:0000256" key="7">
    <source>
        <dbReference type="ARBA" id="ARBA00022741"/>
    </source>
</evidence>
<dbReference type="GO" id="GO:0005524">
    <property type="term" value="F:ATP binding"/>
    <property type="evidence" value="ECO:0007669"/>
    <property type="project" value="UniProtKB-KW"/>
</dbReference>
<dbReference type="SUPFAM" id="SSF55874">
    <property type="entry name" value="ATPase domain of HSP90 chaperone/DNA topoisomerase II/histidine kinase"/>
    <property type="match status" value="1"/>
</dbReference>
<evidence type="ECO:0000256" key="11">
    <source>
        <dbReference type="ARBA" id="ARBA00023012"/>
    </source>
</evidence>
<evidence type="ECO:0000313" key="16">
    <source>
        <dbReference type="EMBL" id="MFC5495906.1"/>
    </source>
</evidence>
<dbReference type="PANTHER" id="PTHR45436:SF14">
    <property type="entry name" value="SENSOR PROTEIN QSEC"/>
    <property type="match status" value="1"/>
</dbReference>
<dbReference type="PROSITE" id="PS50885">
    <property type="entry name" value="HAMP"/>
    <property type="match status" value="1"/>
</dbReference>